<gene>
    <name evidence="1" type="ORF">CNEO_20016</name>
</gene>
<dbReference type="AlphaFoldDB" id="A0AA86JCZ8"/>
<accession>A0AA86JCZ8</accession>
<organism evidence="1 2">
    <name type="scientific">Clostridium neonatale</name>
    <dbReference type="NCBI Taxonomy" id="137838"/>
    <lineage>
        <taxon>Bacteria</taxon>
        <taxon>Bacillati</taxon>
        <taxon>Bacillota</taxon>
        <taxon>Clostridia</taxon>
        <taxon>Eubacteriales</taxon>
        <taxon>Clostridiaceae</taxon>
        <taxon>Clostridium</taxon>
    </lineage>
</organism>
<sequence>MNMGIIIIEWKDIKKQYYIFMQEIIEFKAIKVVKNMKAKGMEIKLISEVTGLSEKEINEA</sequence>
<protein>
    <submittedName>
        <fullName evidence="1">Uncharacterized protein</fullName>
    </submittedName>
</protein>
<name>A0AA86JCZ8_9CLOT</name>
<evidence type="ECO:0000313" key="1">
    <source>
        <dbReference type="EMBL" id="CAG9702269.1"/>
    </source>
</evidence>
<evidence type="ECO:0000313" key="2">
    <source>
        <dbReference type="Proteomes" id="UP000789738"/>
    </source>
</evidence>
<dbReference type="Proteomes" id="UP000789738">
    <property type="component" value="Unassembled WGS sequence"/>
</dbReference>
<proteinExistence type="predicted"/>
<comment type="caution">
    <text evidence="1">The sequence shown here is derived from an EMBL/GenBank/DDBJ whole genome shotgun (WGS) entry which is preliminary data.</text>
</comment>
<reference evidence="1" key="1">
    <citation type="submission" date="2021-10" db="EMBL/GenBank/DDBJ databases">
        <authorList>
            <person name="Mesa V."/>
        </authorList>
    </citation>
    <scope>NUCLEOTIDE SEQUENCE</scope>
    <source>
        <strain evidence="1">CC3_PB</strain>
    </source>
</reference>
<dbReference type="EMBL" id="CAKJVE010000002">
    <property type="protein sequence ID" value="CAG9702269.1"/>
    <property type="molecule type" value="Genomic_DNA"/>
</dbReference>